<sequence>MPQDRSDWCTQSALLNDTGNTEWSQLFANGPERIEVWRFFAQLVPPAPLTNAIAPPGLPFRTLQDWVDGMIDERHHESAIQLLDALQSPGFIPSDSTLSALFTTILNPEAGVVERMAALQCLDNVLAVHRRPAIFQHALRVLTGETSGYQLWPFIGRVLKGNVPKHTVNDPSMVLEPQIPQAVQVGLLRLLVTIYRWDMLLNKDSGLQTCQLLETFTSTLVGSAVTHLQPAVEALFDGFSREDLPGETNTVLHEFFHLLVVAAWIHRLGLEALVNETYRCLHRCPLPAQLRFVRSLISDNFAVLLLDTVIQNFCAAVEGFGPDDRSPQRRKTAATTKANGGPSKRSGGRLDLVYVFDHYVPAITAMVSRPVTRQHAVVPETLAHAVVMLVQLVEAYVRTRCVTFPDGRPPQLGLRPEEVPLLDNCNDRMRDLQAALGTDQELALFHVQSLHFCLERHYLSFYSPQKE</sequence>
<dbReference type="AlphaFoldDB" id="A0A9W8A9E1"/>
<gene>
    <name evidence="2" type="ORF">IWQ60_003858</name>
</gene>
<protein>
    <submittedName>
        <fullName evidence="2">Uncharacterized protein</fullName>
    </submittedName>
</protein>
<evidence type="ECO:0000313" key="2">
    <source>
        <dbReference type="EMBL" id="KAJ1926372.1"/>
    </source>
</evidence>
<reference evidence="2" key="1">
    <citation type="submission" date="2022-07" db="EMBL/GenBank/DDBJ databases">
        <title>Phylogenomic reconstructions and comparative analyses of Kickxellomycotina fungi.</title>
        <authorList>
            <person name="Reynolds N.K."/>
            <person name="Stajich J.E."/>
            <person name="Barry K."/>
            <person name="Grigoriev I.V."/>
            <person name="Crous P."/>
            <person name="Smith M.E."/>
        </authorList>
    </citation>
    <scope>NUCLEOTIDE SEQUENCE</scope>
    <source>
        <strain evidence="2">RSA 861</strain>
    </source>
</reference>
<feature type="region of interest" description="Disordered" evidence="1">
    <location>
        <begin position="323"/>
        <end position="345"/>
    </location>
</feature>
<name>A0A9W8A9E1_9FUNG</name>
<accession>A0A9W8A9E1</accession>
<dbReference type="OrthoDB" id="5543951at2759"/>
<evidence type="ECO:0000313" key="3">
    <source>
        <dbReference type="Proteomes" id="UP001150569"/>
    </source>
</evidence>
<dbReference type="Proteomes" id="UP001150569">
    <property type="component" value="Unassembled WGS sequence"/>
</dbReference>
<organism evidence="2 3">
    <name type="scientific">Tieghemiomyces parasiticus</name>
    <dbReference type="NCBI Taxonomy" id="78921"/>
    <lineage>
        <taxon>Eukaryota</taxon>
        <taxon>Fungi</taxon>
        <taxon>Fungi incertae sedis</taxon>
        <taxon>Zoopagomycota</taxon>
        <taxon>Kickxellomycotina</taxon>
        <taxon>Dimargaritomycetes</taxon>
        <taxon>Dimargaritales</taxon>
        <taxon>Dimargaritaceae</taxon>
        <taxon>Tieghemiomyces</taxon>
    </lineage>
</organism>
<evidence type="ECO:0000256" key="1">
    <source>
        <dbReference type="SAM" id="MobiDB-lite"/>
    </source>
</evidence>
<keyword evidence="3" id="KW-1185">Reference proteome</keyword>
<proteinExistence type="predicted"/>
<comment type="caution">
    <text evidence="2">The sequence shown here is derived from an EMBL/GenBank/DDBJ whole genome shotgun (WGS) entry which is preliminary data.</text>
</comment>
<dbReference type="EMBL" id="JANBPT010000173">
    <property type="protein sequence ID" value="KAJ1926372.1"/>
    <property type="molecule type" value="Genomic_DNA"/>
</dbReference>